<dbReference type="SUPFAM" id="SSF63829">
    <property type="entry name" value="Calcium-dependent phosphotriesterase"/>
    <property type="match status" value="1"/>
</dbReference>
<evidence type="ECO:0000313" key="7">
    <source>
        <dbReference type="RefSeq" id="XP_023936135.2"/>
    </source>
</evidence>
<comment type="similarity">
    <text evidence="1">Belongs to the SMP-30/CGR1 family.</text>
</comment>
<evidence type="ECO:0000256" key="2">
    <source>
        <dbReference type="PIRSR" id="PIRSR605511-1"/>
    </source>
</evidence>
<keyword evidence="6" id="KW-1185">Reference proteome</keyword>
<feature type="binding site" evidence="3">
    <location>
        <position position="29"/>
    </location>
    <ligand>
        <name>a divalent metal cation</name>
        <dbReference type="ChEBI" id="CHEBI:60240"/>
    </ligand>
</feature>
<dbReference type="KEGG" id="bany:112044492"/>
<dbReference type="Proteomes" id="UP001652582">
    <property type="component" value="Chromosome 13"/>
</dbReference>
<accession>A0A6J1MKU3</accession>
<feature type="binding site" evidence="3">
    <location>
        <position position="225"/>
    </location>
    <ligand>
        <name>a divalent metal cation</name>
        <dbReference type="ChEBI" id="CHEBI:60240"/>
    </ligand>
</feature>
<dbReference type="GeneID" id="112044492"/>
<dbReference type="Gene3D" id="2.120.10.30">
    <property type="entry name" value="TolB, C-terminal domain"/>
    <property type="match status" value="1"/>
</dbReference>
<evidence type="ECO:0000256" key="3">
    <source>
        <dbReference type="PIRSR" id="PIRSR605511-2"/>
    </source>
</evidence>
<feature type="binding site" evidence="3">
    <location>
        <position position="141"/>
    </location>
    <ligand>
        <name>substrate</name>
    </ligand>
</feature>
<protein>
    <submittedName>
        <fullName evidence="7">Regucalcin</fullName>
    </submittedName>
</protein>
<comment type="cofactor">
    <cofactor evidence="3">
        <name>Zn(2+)</name>
        <dbReference type="ChEBI" id="CHEBI:29105"/>
    </cofactor>
    <text evidence="3">Binds 1 divalent metal cation per subunit.</text>
</comment>
<gene>
    <name evidence="7" type="primary">LOC112044492</name>
</gene>
<dbReference type="GO" id="GO:0004341">
    <property type="term" value="F:gluconolactonase activity"/>
    <property type="evidence" value="ECO:0007669"/>
    <property type="project" value="UniProtKB-EC"/>
</dbReference>
<organism evidence="6 7">
    <name type="scientific">Bicyclus anynana</name>
    <name type="common">Squinting bush brown butterfly</name>
    <dbReference type="NCBI Taxonomy" id="110368"/>
    <lineage>
        <taxon>Eukaryota</taxon>
        <taxon>Metazoa</taxon>
        <taxon>Ecdysozoa</taxon>
        <taxon>Arthropoda</taxon>
        <taxon>Hexapoda</taxon>
        <taxon>Insecta</taxon>
        <taxon>Pterygota</taxon>
        <taxon>Neoptera</taxon>
        <taxon>Endopterygota</taxon>
        <taxon>Lepidoptera</taxon>
        <taxon>Glossata</taxon>
        <taxon>Ditrysia</taxon>
        <taxon>Papilionoidea</taxon>
        <taxon>Nymphalidae</taxon>
        <taxon>Satyrinae</taxon>
        <taxon>Satyrini</taxon>
        <taxon>Mycalesina</taxon>
        <taxon>Bicyclus</taxon>
    </lineage>
</organism>
<feature type="binding site" evidence="3">
    <location>
        <position position="121"/>
    </location>
    <ligand>
        <name>substrate</name>
    </ligand>
</feature>
<dbReference type="GO" id="GO:0005737">
    <property type="term" value="C:cytoplasm"/>
    <property type="evidence" value="ECO:0007669"/>
    <property type="project" value="UniProtKB-SubCell"/>
</dbReference>
<dbReference type="RefSeq" id="XP_023936135.2">
    <property type="nucleotide sequence ID" value="XM_024080367.2"/>
</dbReference>
<name>A0A6J1MKU3_BICAN</name>
<feature type="region of interest" description="Disordered" evidence="4">
    <location>
        <begin position="320"/>
        <end position="345"/>
    </location>
</feature>
<dbReference type="InterPro" id="IPR013658">
    <property type="entry name" value="SGL"/>
</dbReference>
<proteinExistence type="inferred from homology"/>
<feature type="binding site" evidence="3">
    <location>
        <position position="173"/>
    </location>
    <ligand>
        <name>a divalent metal cation</name>
        <dbReference type="ChEBI" id="CHEBI:60240"/>
    </ligand>
</feature>
<dbReference type="GO" id="GO:0005509">
    <property type="term" value="F:calcium ion binding"/>
    <property type="evidence" value="ECO:0007669"/>
    <property type="project" value="TreeGrafter"/>
</dbReference>
<dbReference type="InterPro" id="IPR011042">
    <property type="entry name" value="6-blade_b-propeller_TolB-like"/>
</dbReference>
<reference evidence="7" key="1">
    <citation type="submission" date="2025-08" db="UniProtKB">
        <authorList>
            <consortium name="RefSeq"/>
        </authorList>
    </citation>
    <scope>IDENTIFICATION</scope>
</reference>
<dbReference type="InterPro" id="IPR005511">
    <property type="entry name" value="SMP-30"/>
</dbReference>
<dbReference type="PANTHER" id="PTHR10907">
    <property type="entry name" value="REGUCALCIN"/>
    <property type="match status" value="1"/>
</dbReference>
<feature type="compositionally biased region" description="Basic and acidic residues" evidence="4">
    <location>
        <begin position="331"/>
        <end position="345"/>
    </location>
</feature>
<dbReference type="AlphaFoldDB" id="A0A6J1MKU3"/>
<dbReference type="GO" id="GO:0019853">
    <property type="term" value="P:L-ascorbic acid biosynthetic process"/>
    <property type="evidence" value="ECO:0007669"/>
    <property type="project" value="TreeGrafter"/>
</dbReference>
<feature type="binding site" evidence="3">
    <location>
        <position position="123"/>
    </location>
    <ligand>
        <name>substrate</name>
    </ligand>
</feature>
<evidence type="ECO:0000256" key="1">
    <source>
        <dbReference type="ARBA" id="ARBA00008853"/>
    </source>
</evidence>
<feature type="active site" description="Proton donor/acceptor" evidence="2">
    <location>
        <position position="225"/>
    </location>
</feature>
<feature type="domain" description="SMP-30/Gluconolactonase/LRE-like region" evidence="5">
    <location>
        <begin position="27"/>
        <end position="283"/>
    </location>
</feature>
<keyword evidence="3" id="KW-0862">Zinc</keyword>
<dbReference type="PRINTS" id="PR01790">
    <property type="entry name" value="SMP30FAMILY"/>
</dbReference>
<dbReference type="OrthoDB" id="423498at2759"/>
<dbReference type="PANTHER" id="PTHR10907:SF66">
    <property type="entry name" value="MIP34848P1-RELATED"/>
    <property type="match status" value="1"/>
</dbReference>
<dbReference type="Pfam" id="PF08450">
    <property type="entry name" value="SGL"/>
    <property type="match status" value="1"/>
</dbReference>
<keyword evidence="3" id="KW-0479">Metal-binding</keyword>
<evidence type="ECO:0000313" key="6">
    <source>
        <dbReference type="Proteomes" id="UP001652582"/>
    </source>
</evidence>
<evidence type="ECO:0000256" key="4">
    <source>
        <dbReference type="SAM" id="MobiDB-lite"/>
    </source>
</evidence>
<sequence>MNENTFMDAPCFKTSVKVEPIISSLELGEGPHWDAWHQALFFVNILQGYIHKYELATKRHTKTKLDGRVGFIVPVDGTRDQFVVGLERTFAVVRWDGAEGSPASVIRELATIDTDVMPPTRMNDGKADPRGRLFGGTMGYENPIGTIIPEQGSFYRLDENGVTKLDDGIGISNGLAWDLERRAMYYTDSLEYKIRRYDYDVETGEISNPKYIFDISNNSLGAFQDGTTIDSDGNLWVALFKGYGVVQIDPTGNILQRVEIPSRQVTSVAFGGPNYDILFVTSACLDLNDGVIQQGSCCGCTFMVTGLGVRGLPADNFRLSDKIKPGTTKGSKGETSDKRQKEKDC</sequence>
<evidence type="ECO:0000259" key="5">
    <source>
        <dbReference type="Pfam" id="PF08450"/>
    </source>
</evidence>